<dbReference type="Proteomes" id="UP000008792">
    <property type="component" value="Unassembled WGS sequence"/>
</dbReference>
<protein>
    <submittedName>
        <fullName evidence="1">Uncharacterized protein</fullName>
    </submittedName>
</protein>
<evidence type="ECO:0000313" key="1">
    <source>
        <dbReference type="EMBL" id="EDW59794.1"/>
    </source>
</evidence>
<dbReference type="AlphaFoldDB" id="B4M583"/>
<dbReference type="eggNOG" id="ENOG502TBSV">
    <property type="taxonomic scope" value="Eukaryota"/>
</dbReference>
<dbReference type="PhylomeDB" id="B4M583"/>
<dbReference type="KEGG" id="dvi:6633195"/>
<name>B4M583_DROVI</name>
<keyword evidence="2" id="KW-1185">Reference proteome</keyword>
<dbReference type="InterPro" id="IPR031883">
    <property type="entry name" value="DUF4763"/>
</dbReference>
<dbReference type="OMA" id="CPDIDPC"/>
<accession>B4M583</accession>
<dbReference type="EMBL" id="CH940652">
    <property type="protein sequence ID" value="EDW59794.1"/>
    <property type="molecule type" value="Genomic_DNA"/>
</dbReference>
<dbReference type="OrthoDB" id="7989117at2759"/>
<dbReference type="HOGENOM" id="CLU_068974_0_0_1"/>
<proteinExistence type="predicted"/>
<reference evidence="1 2" key="1">
    <citation type="journal article" date="2007" name="Nature">
        <title>Evolution of genes and genomes on the Drosophila phylogeny.</title>
        <authorList>
            <consortium name="Drosophila 12 Genomes Consortium"/>
            <person name="Clark A.G."/>
            <person name="Eisen M.B."/>
            <person name="Smith D.R."/>
            <person name="Bergman C.M."/>
            <person name="Oliver B."/>
            <person name="Markow T.A."/>
            <person name="Kaufman T.C."/>
            <person name="Kellis M."/>
            <person name="Gelbart W."/>
            <person name="Iyer V.N."/>
            <person name="Pollard D.A."/>
            <person name="Sackton T.B."/>
            <person name="Larracuente A.M."/>
            <person name="Singh N.D."/>
            <person name="Abad J.P."/>
            <person name="Abt D.N."/>
            <person name="Adryan B."/>
            <person name="Aguade M."/>
            <person name="Akashi H."/>
            <person name="Anderson W.W."/>
            <person name="Aquadro C.F."/>
            <person name="Ardell D.H."/>
            <person name="Arguello R."/>
            <person name="Artieri C.G."/>
            <person name="Barbash D.A."/>
            <person name="Barker D."/>
            <person name="Barsanti P."/>
            <person name="Batterham P."/>
            <person name="Batzoglou S."/>
            <person name="Begun D."/>
            <person name="Bhutkar A."/>
            <person name="Blanco E."/>
            <person name="Bosak S.A."/>
            <person name="Bradley R.K."/>
            <person name="Brand A.D."/>
            <person name="Brent M.R."/>
            <person name="Brooks A.N."/>
            <person name="Brown R.H."/>
            <person name="Butlin R.K."/>
            <person name="Caggese C."/>
            <person name="Calvi B.R."/>
            <person name="Bernardo de Carvalho A."/>
            <person name="Caspi A."/>
            <person name="Castrezana S."/>
            <person name="Celniker S.E."/>
            <person name="Chang J.L."/>
            <person name="Chapple C."/>
            <person name="Chatterji S."/>
            <person name="Chinwalla A."/>
            <person name="Civetta A."/>
            <person name="Clifton S.W."/>
            <person name="Comeron J.M."/>
            <person name="Costello J.C."/>
            <person name="Coyne J.A."/>
            <person name="Daub J."/>
            <person name="David R.G."/>
            <person name="Delcher A.L."/>
            <person name="Delehaunty K."/>
            <person name="Do C.B."/>
            <person name="Ebling H."/>
            <person name="Edwards K."/>
            <person name="Eickbush T."/>
            <person name="Evans J.D."/>
            <person name="Filipski A."/>
            <person name="Findeiss S."/>
            <person name="Freyhult E."/>
            <person name="Fulton L."/>
            <person name="Fulton R."/>
            <person name="Garcia A.C."/>
            <person name="Gardiner A."/>
            <person name="Garfield D.A."/>
            <person name="Garvin B.E."/>
            <person name="Gibson G."/>
            <person name="Gilbert D."/>
            <person name="Gnerre S."/>
            <person name="Godfrey J."/>
            <person name="Good R."/>
            <person name="Gotea V."/>
            <person name="Gravely B."/>
            <person name="Greenberg A.J."/>
            <person name="Griffiths-Jones S."/>
            <person name="Gross S."/>
            <person name="Guigo R."/>
            <person name="Gustafson E.A."/>
            <person name="Haerty W."/>
            <person name="Hahn M.W."/>
            <person name="Halligan D.L."/>
            <person name="Halpern A.L."/>
            <person name="Halter G.M."/>
            <person name="Han M.V."/>
            <person name="Heger A."/>
            <person name="Hillier L."/>
            <person name="Hinrichs A.S."/>
            <person name="Holmes I."/>
            <person name="Hoskins R.A."/>
            <person name="Hubisz M.J."/>
            <person name="Hultmark D."/>
            <person name="Huntley M.A."/>
            <person name="Jaffe D.B."/>
            <person name="Jagadeeshan S."/>
            <person name="Jeck W.R."/>
            <person name="Johnson J."/>
            <person name="Jones C.D."/>
            <person name="Jordan W.C."/>
            <person name="Karpen G.H."/>
            <person name="Kataoka E."/>
            <person name="Keightley P.D."/>
            <person name="Kheradpour P."/>
            <person name="Kirkness E.F."/>
            <person name="Koerich L.B."/>
            <person name="Kristiansen K."/>
            <person name="Kudrna D."/>
            <person name="Kulathinal R.J."/>
            <person name="Kumar S."/>
            <person name="Kwok R."/>
            <person name="Lander E."/>
            <person name="Langley C.H."/>
            <person name="Lapoint R."/>
            <person name="Lazzaro B.P."/>
            <person name="Lee S.J."/>
            <person name="Levesque L."/>
            <person name="Li R."/>
            <person name="Lin C.F."/>
            <person name="Lin M.F."/>
            <person name="Lindblad-Toh K."/>
            <person name="Llopart A."/>
            <person name="Long M."/>
            <person name="Low L."/>
            <person name="Lozovsky E."/>
            <person name="Lu J."/>
            <person name="Luo M."/>
            <person name="Machado C.A."/>
            <person name="Makalowski W."/>
            <person name="Marzo M."/>
            <person name="Matsuda M."/>
            <person name="Matzkin L."/>
            <person name="McAllister B."/>
            <person name="McBride C.S."/>
            <person name="McKernan B."/>
            <person name="McKernan K."/>
            <person name="Mendez-Lago M."/>
            <person name="Minx P."/>
            <person name="Mollenhauer M.U."/>
            <person name="Montooth K."/>
            <person name="Mount S.M."/>
            <person name="Mu X."/>
            <person name="Myers E."/>
            <person name="Negre B."/>
            <person name="Newfeld S."/>
            <person name="Nielsen R."/>
            <person name="Noor M.A."/>
            <person name="O'Grady P."/>
            <person name="Pachter L."/>
            <person name="Papaceit M."/>
            <person name="Parisi M.J."/>
            <person name="Parisi M."/>
            <person name="Parts L."/>
            <person name="Pedersen J.S."/>
            <person name="Pesole G."/>
            <person name="Phillippy A.M."/>
            <person name="Ponting C.P."/>
            <person name="Pop M."/>
            <person name="Porcelli D."/>
            <person name="Powell J.R."/>
            <person name="Prohaska S."/>
            <person name="Pruitt K."/>
            <person name="Puig M."/>
            <person name="Quesneville H."/>
            <person name="Ram K.R."/>
            <person name="Rand D."/>
            <person name="Rasmussen M.D."/>
            <person name="Reed L.K."/>
            <person name="Reenan R."/>
            <person name="Reily A."/>
            <person name="Remington K.A."/>
            <person name="Rieger T.T."/>
            <person name="Ritchie M.G."/>
            <person name="Robin C."/>
            <person name="Rogers Y.H."/>
            <person name="Rohde C."/>
            <person name="Rozas J."/>
            <person name="Rubenfield M.J."/>
            <person name="Ruiz A."/>
            <person name="Russo S."/>
            <person name="Salzberg S.L."/>
            <person name="Sanchez-Gracia A."/>
            <person name="Saranga D.J."/>
            <person name="Sato H."/>
            <person name="Schaeffer S.W."/>
            <person name="Schatz M.C."/>
            <person name="Schlenke T."/>
            <person name="Schwartz R."/>
            <person name="Segarra C."/>
            <person name="Singh R.S."/>
            <person name="Sirot L."/>
            <person name="Sirota M."/>
            <person name="Sisneros N.B."/>
            <person name="Smith C.D."/>
            <person name="Smith T.F."/>
            <person name="Spieth J."/>
            <person name="Stage D.E."/>
            <person name="Stark A."/>
            <person name="Stephan W."/>
            <person name="Strausberg R.L."/>
            <person name="Strempel S."/>
            <person name="Sturgill D."/>
            <person name="Sutton G."/>
            <person name="Sutton G.G."/>
            <person name="Tao W."/>
            <person name="Teichmann S."/>
            <person name="Tobari Y.N."/>
            <person name="Tomimura Y."/>
            <person name="Tsolas J.M."/>
            <person name="Valente V.L."/>
            <person name="Venter E."/>
            <person name="Venter J.C."/>
            <person name="Vicario S."/>
            <person name="Vieira F.G."/>
            <person name="Vilella A.J."/>
            <person name="Villasante A."/>
            <person name="Walenz B."/>
            <person name="Wang J."/>
            <person name="Wasserman M."/>
            <person name="Watts T."/>
            <person name="Wilson D."/>
            <person name="Wilson R.K."/>
            <person name="Wing R.A."/>
            <person name="Wolfner M.F."/>
            <person name="Wong A."/>
            <person name="Wong G.K."/>
            <person name="Wu C.I."/>
            <person name="Wu G."/>
            <person name="Yamamoto D."/>
            <person name="Yang H.P."/>
            <person name="Yang S.P."/>
            <person name="Yorke J.A."/>
            <person name="Yoshida K."/>
            <person name="Zdobnov E."/>
            <person name="Zhang P."/>
            <person name="Zhang Y."/>
            <person name="Zimin A.V."/>
            <person name="Baldwin J."/>
            <person name="Abdouelleil A."/>
            <person name="Abdulkadir J."/>
            <person name="Abebe A."/>
            <person name="Abera B."/>
            <person name="Abreu J."/>
            <person name="Acer S.C."/>
            <person name="Aftuck L."/>
            <person name="Alexander A."/>
            <person name="An P."/>
            <person name="Anderson E."/>
            <person name="Anderson S."/>
            <person name="Arachi H."/>
            <person name="Azer M."/>
            <person name="Bachantsang P."/>
            <person name="Barry A."/>
            <person name="Bayul T."/>
            <person name="Berlin A."/>
            <person name="Bessette D."/>
            <person name="Bloom T."/>
            <person name="Blye J."/>
            <person name="Boguslavskiy L."/>
            <person name="Bonnet C."/>
            <person name="Boukhgalter B."/>
            <person name="Bourzgui I."/>
            <person name="Brown A."/>
            <person name="Cahill P."/>
            <person name="Channer S."/>
            <person name="Cheshatsang Y."/>
            <person name="Chuda L."/>
            <person name="Citroen M."/>
            <person name="Collymore A."/>
            <person name="Cooke P."/>
            <person name="Costello M."/>
            <person name="D'Aco K."/>
            <person name="Daza R."/>
            <person name="De Haan G."/>
            <person name="DeGray S."/>
            <person name="DeMaso C."/>
            <person name="Dhargay N."/>
            <person name="Dooley K."/>
            <person name="Dooley E."/>
            <person name="Doricent M."/>
            <person name="Dorje P."/>
            <person name="Dorjee K."/>
            <person name="Dupes A."/>
            <person name="Elong R."/>
            <person name="Falk J."/>
            <person name="Farina A."/>
            <person name="Faro S."/>
            <person name="Ferguson D."/>
            <person name="Fisher S."/>
            <person name="Foley C.D."/>
            <person name="Franke A."/>
            <person name="Friedrich D."/>
            <person name="Gadbois L."/>
            <person name="Gearin G."/>
            <person name="Gearin C.R."/>
            <person name="Giannoukos G."/>
            <person name="Goode T."/>
            <person name="Graham J."/>
            <person name="Grandbois E."/>
            <person name="Grewal S."/>
            <person name="Gyaltsen K."/>
            <person name="Hafez N."/>
            <person name="Hagos B."/>
            <person name="Hall J."/>
            <person name="Henson C."/>
            <person name="Hollinger A."/>
            <person name="Honan T."/>
            <person name="Huard M.D."/>
            <person name="Hughes L."/>
            <person name="Hurhula B."/>
            <person name="Husby M.E."/>
            <person name="Kamat A."/>
            <person name="Kanga B."/>
            <person name="Kashin S."/>
            <person name="Khazanovich D."/>
            <person name="Kisner P."/>
            <person name="Lance K."/>
            <person name="Lara M."/>
            <person name="Lee W."/>
            <person name="Lennon N."/>
            <person name="Letendre F."/>
            <person name="LeVine R."/>
            <person name="Lipovsky A."/>
            <person name="Liu X."/>
            <person name="Liu J."/>
            <person name="Liu S."/>
            <person name="Lokyitsang T."/>
            <person name="Lokyitsang Y."/>
            <person name="Lubonja R."/>
            <person name="Lui A."/>
            <person name="MacDonald P."/>
            <person name="Magnisalis V."/>
            <person name="Maru K."/>
            <person name="Matthews C."/>
            <person name="McCusker W."/>
            <person name="McDonough S."/>
            <person name="Mehta T."/>
            <person name="Meldrim J."/>
            <person name="Meneus L."/>
            <person name="Mihai O."/>
            <person name="Mihalev A."/>
            <person name="Mihova T."/>
            <person name="Mittelman R."/>
            <person name="Mlenga V."/>
            <person name="Montmayeur A."/>
            <person name="Mulrain L."/>
            <person name="Navidi A."/>
            <person name="Naylor J."/>
            <person name="Negash T."/>
            <person name="Nguyen T."/>
            <person name="Nguyen N."/>
            <person name="Nicol R."/>
            <person name="Norbu C."/>
            <person name="Norbu N."/>
            <person name="Novod N."/>
            <person name="O'Neill B."/>
            <person name="Osman S."/>
            <person name="Markiewicz E."/>
            <person name="Oyono O.L."/>
            <person name="Patti C."/>
            <person name="Phunkhang P."/>
            <person name="Pierre F."/>
            <person name="Priest M."/>
            <person name="Raghuraman S."/>
            <person name="Rege F."/>
            <person name="Reyes R."/>
            <person name="Rise C."/>
            <person name="Rogov P."/>
            <person name="Ross K."/>
            <person name="Ryan E."/>
            <person name="Settipalli S."/>
            <person name="Shea T."/>
            <person name="Sherpa N."/>
            <person name="Shi L."/>
            <person name="Shih D."/>
            <person name="Sparrow T."/>
            <person name="Spaulding J."/>
            <person name="Stalker J."/>
            <person name="Stange-Thomann N."/>
            <person name="Stavropoulos S."/>
            <person name="Stone C."/>
            <person name="Strader C."/>
            <person name="Tesfaye S."/>
            <person name="Thomson T."/>
            <person name="Thoulutsang Y."/>
            <person name="Thoulutsang D."/>
            <person name="Topham K."/>
            <person name="Topping I."/>
            <person name="Tsamla T."/>
            <person name="Vassiliev H."/>
            <person name="Vo A."/>
            <person name="Wangchuk T."/>
            <person name="Wangdi T."/>
            <person name="Weiand M."/>
            <person name="Wilkinson J."/>
            <person name="Wilson A."/>
            <person name="Yadav S."/>
            <person name="Young G."/>
            <person name="Yu Q."/>
            <person name="Zembek L."/>
            <person name="Zhong D."/>
            <person name="Zimmer A."/>
            <person name="Zwirko Z."/>
            <person name="Jaffe D.B."/>
            <person name="Alvarez P."/>
            <person name="Brockman W."/>
            <person name="Butler J."/>
            <person name="Chin C."/>
            <person name="Gnerre S."/>
            <person name="Grabherr M."/>
            <person name="Kleber M."/>
            <person name="Mauceli E."/>
            <person name="MacCallum I."/>
        </authorList>
    </citation>
    <scope>NUCLEOTIDE SEQUENCE [LARGE SCALE GENOMIC DNA]</scope>
    <source>
        <strain evidence="2">Tucson 15010-1051.87</strain>
    </source>
</reference>
<evidence type="ECO:0000313" key="2">
    <source>
        <dbReference type="Proteomes" id="UP000008792"/>
    </source>
</evidence>
<gene>
    <name evidence="1" type="primary">Dvir\GJ11073</name>
    <name evidence="1" type="ORF">Dvir_GJ11073</name>
</gene>
<organism evidence="1 2">
    <name type="scientific">Drosophila virilis</name>
    <name type="common">Fruit fly</name>
    <dbReference type="NCBI Taxonomy" id="7244"/>
    <lineage>
        <taxon>Eukaryota</taxon>
        <taxon>Metazoa</taxon>
        <taxon>Ecdysozoa</taxon>
        <taxon>Arthropoda</taxon>
        <taxon>Hexapoda</taxon>
        <taxon>Insecta</taxon>
        <taxon>Pterygota</taxon>
        <taxon>Neoptera</taxon>
        <taxon>Endopterygota</taxon>
        <taxon>Diptera</taxon>
        <taxon>Brachycera</taxon>
        <taxon>Muscomorpha</taxon>
        <taxon>Ephydroidea</taxon>
        <taxon>Drosophilidae</taxon>
        <taxon>Drosophila</taxon>
    </lineage>
</organism>
<dbReference type="InParanoid" id="B4M583"/>
<dbReference type="Pfam" id="PF15960">
    <property type="entry name" value="DUF4763"/>
    <property type="match status" value="1"/>
</dbReference>
<sequence length="306" mass="35257">MSAKLIKVQPVCKAPGLPICELEDSSSNVEVVDNLSIGQPEPGRTLLCDCVKKASEEEEPSLEQSTTVDEELQLEDIQDELEKNRALVDLIGQRLSLNIPDCPELDACMDMQVELNKDGMHPEILKLHRNNSQLRQQLSQLQHSCKAVDLSLKYMHNSLCRDLEAGAAMQRRLNELDSFKRIAEHEHALCRQRYRHLEQDKFDWNDCFAYISKHYMELQPLLKKYVRRTEYGQLRQDASELLNQAKLEAKELHDYLAENMNTLSQRVDHSPGCGRLGSEFATDRRMAMEIAAFLQRNEHLFNRATH</sequence>